<proteinExistence type="predicted"/>
<evidence type="ECO:0000313" key="2">
    <source>
        <dbReference type="EMBL" id="KAF7248441.1"/>
    </source>
</evidence>
<reference evidence="2" key="1">
    <citation type="submission" date="2019-07" db="EMBL/GenBank/DDBJ databases">
        <title>Annotation for the trematode Paragonimus miyazaki's.</title>
        <authorList>
            <person name="Choi Y.-J."/>
        </authorList>
    </citation>
    <scope>NUCLEOTIDE SEQUENCE</scope>
    <source>
        <strain evidence="2">Japan</strain>
    </source>
</reference>
<evidence type="ECO:0000256" key="1">
    <source>
        <dbReference type="SAM" id="MobiDB-lite"/>
    </source>
</evidence>
<dbReference type="OrthoDB" id="6258032at2759"/>
<gene>
    <name evidence="2" type="ORF">EG68_09586</name>
</gene>
<name>A0A8S9YLL4_9TREM</name>
<feature type="region of interest" description="Disordered" evidence="1">
    <location>
        <begin position="1"/>
        <end position="32"/>
    </location>
</feature>
<protein>
    <submittedName>
        <fullName evidence="2">Uncharacterized protein</fullName>
    </submittedName>
</protein>
<organism evidence="2 3">
    <name type="scientific">Paragonimus skrjabini miyazakii</name>
    <dbReference type="NCBI Taxonomy" id="59628"/>
    <lineage>
        <taxon>Eukaryota</taxon>
        <taxon>Metazoa</taxon>
        <taxon>Spiralia</taxon>
        <taxon>Lophotrochozoa</taxon>
        <taxon>Platyhelminthes</taxon>
        <taxon>Trematoda</taxon>
        <taxon>Digenea</taxon>
        <taxon>Plagiorchiida</taxon>
        <taxon>Troglotremata</taxon>
        <taxon>Troglotrematidae</taxon>
        <taxon>Paragonimus</taxon>
    </lineage>
</organism>
<keyword evidence="3" id="KW-1185">Reference proteome</keyword>
<dbReference type="EMBL" id="JTDE01005594">
    <property type="protein sequence ID" value="KAF7248441.1"/>
    <property type="molecule type" value="Genomic_DNA"/>
</dbReference>
<evidence type="ECO:0000313" key="3">
    <source>
        <dbReference type="Proteomes" id="UP000822476"/>
    </source>
</evidence>
<dbReference type="AlphaFoldDB" id="A0A8S9YLL4"/>
<dbReference type="Proteomes" id="UP000822476">
    <property type="component" value="Unassembled WGS sequence"/>
</dbReference>
<accession>A0A8S9YLL4</accession>
<comment type="caution">
    <text evidence="2">The sequence shown here is derived from an EMBL/GenBank/DDBJ whole genome shotgun (WGS) entry which is preliminary data.</text>
</comment>
<sequence>MESNEHWIASHKSSSLSGYRRRRPALPDGETKASDYEVPSILRCDGGVGQTETSIWTQTVTESPTSHHILAQGKPRLVVSGSQNNNKERPKTAGVVQLISQVCADNTSDNVEEHYLIPYESVEFFQKPIRQERKARMKQLLSQPIYEIFSTPSEKIRHLADDPPASDRPRREYAGENWKAVARIYMPITGGADRQGEVCDILIRTMSNVLGSQSVNNALTGRQPTEYTFSHNMSTVCVQSTSIKSTGDRKAPPLLSNLTERDRVFTHLPSNQSSFVISSSNVNDSSCQSNEKLNIKYQSGPQVLATKNITLSPRNPQSSVDLDILTTDAFGAIDKRKDTKLNKKVCAFEGWIDEPFIEDGDSQVNLSSIRPSVALQSHETKRTLFPSVLVQSEHSQSYSILNSLIDRTEICDYFLDRGYGLQRTCPRLWGSSSKRIRLLSSPLDHDPIGDELTVRSPCYKECVVQHMVNIQVTSSQPTLIQSYPAEPASPNCISRVDEHPMTRVYIQQSPGYGLEFIGSPKHLLVYCSGSLHPCNWNYHPIGASSSYSEVPKQSLQMALTVPKHFTWNSSERIAYKRLPDLQYLYGYPVDRISFILQPYRSDQFEPEYASTLFTGQIACRLHNIFIAEQHDSDETESKCFNTSCLQTDNEQDFHLGCYSRKLLSICASVSNTAIYWSRVDFGGHYFLTERVTSLCPETFDKPNRTTSSSAPVQRTIQTLDKSIPYSDVRPGQVESYASVITERLDVPVKRTNPEFIQNAKSVLCVHLCDFSTIVSQSVCFSVGLQVTDLQEHTSVLDSVGQLHVRPARASDFHTSRVVQSNSYFVRELADSNMMIYPAHWSGHDTGRPMVRIQNLSIARSHGHPVSSLETPVSQTTMFSEFMGDVESIRTSQAHATTEQVDRRMLWDWKQNEKPNITNVGHKFMDKTYEIRRETGLVSDQIKSSFSVGETPVININVYGQTGVNYEVKFGGPQVQTLGNLTICDQPIGKTDEI</sequence>